<dbReference type="OrthoDB" id="3648432at2759"/>
<feature type="region of interest" description="Disordered" evidence="1">
    <location>
        <begin position="100"/>
        <end position="135"/>
    </location>
</feature>
<proteinExistence type="predicted"/>
<name>A0A139H944_9PEZI</name>
<evidence type="ECO:0000313" key="2">
    <source>
        <dbReference type="EMBL" id="KXS98961.1"/>
    </source>
</evidence>
<accession>A0A139H944</accession>
<feature type="compositionally biased region" description="Polar residues" evidence="1">
    <location>
        <begin position="124"/>
        <end position="135"/>
    </location>
</feature>
<dbReference type="EMBL" id="LFZN01000102">
    <property type="protein sequence ID" value="KXS98961.1"/>
    <property type="molecule type" value="Genomic_DNA"/>
</dbReference>
<protein>
    <submittedName>
        <fullName evidence="2">Uncharacterized protein</fullName>
    </submittedName>
</protein>
<evidence type="ECO:0000256" key="1">
    <source>
        <dbReference type="SAM" id="MobiDB-lite"/>
    </source>
</evidence>
<gene>
    <name evidence="2" type="ORF">AC578_4993</name>
</gene>
<comment type="caution">
    <text evidence="2">The sequence shown here is derived from an EMBL/GenBank/DDBJ whole genome shotgun (WGS) entry which is preliminary data.</text>
</comment>
<dbReference type="STRING" id="321146.A0A139H944"/>
<feature type="compositionally biased region" description="Basic and acidic residues" evidence="1">
    <location>
        <begin position="290"/>
        <end position="315"/>
    </location>
</feature>
<keyword evidence="3" id="KW-1185">Reference proteome</keyword>
<dbReference type="AlphaFoldDB" id="A0A139H944"/>
<evidence type="ECO:0000313" key="3">
    <source>
        <dbReference type="Proteomes" id="UP000070133"/>
    </source>
</evidence>
<dbReference type="Proteomes" id="UP000070133">
    <property type="component" value="Unassembled WGS sequence"/>
</dbReference>
<feature type="compositionally biased region" description="Low complexity" evidence="1">
    <location>
        <begin position="9"/>
        <end position="20"/>
    </location>
</feature>
<sequence length="315" mass="34983">MVSEANGNSDATQTSSFTTSTISRLEARLHELAEQDLQDRPRWNQINTRLAQLKEEHEARMRQKDALFSEQGSIRVKAHNRREEYRSIQQAIAALKGAHDSDAARLSGSEPTATPTHGLPMVTKTPSSAMAATSSGVRPMKKIEIIIIESDEEEESDDDEDLIAGPASRQLLKPVDAIHGRFPTVVNINGQWHEIRCKGCGANIKPGTSTWFKGLVGLRTHYRRRHCPRGSLTPPAEVCCIMRPVSTADVGLMEQGLPPHDIAIEPVYAPKMPSESRQVTIQPSSTVRPSHREVPHTSTKMSRDHDHRTSDESQR</sequence>
<feature type="region of interest" description="Disordered" evidence="1">
    <location>
        <begin position="1"/>
        <end position="20"/>
    </location>
</feature>
<reference evidence="2 3" key="1">
    <citation type="submission" date="2015-07" db="EMBL/GenBank/DDBJ databases">
        <title>Comparative genomics of the Sigatoka disease complex on banana suggests a link between parallel evolutionary changes in Pseudocercospora fijiensis and Pseudocercospora eumusae and increased virulence on the banana host.</title>
        <authorList>
            <person name="Chang T.-C."/>
            <person name="Salvucci A."/>
            <person name="Crous P.W."/>
            <person name="Stergiopoulos I."/>
        </authorList>
    </citation>
    <scope>NUCLEOTIDE SEQUENCE [LARGE SCALE GENOMIC DNA]</scope>
    <source>
        <strain evidence="2 3">CBS 114824</strain>
    </source>
</reference>
<organism evidence="2 3">
    <name type="scientific">Pseudocercospora eumusae</name>
    <dbReference type="NCBI Taxonomy" id="321146"/>
    <lineage>
        <taxon>Eukaryota</taxon>
        <taxon>Fungi</taxon>
        <taxon>Dikarya</taxon>
        <taxon>Ascomycota</taxon>
        <taxon>Pezizomycotina</taxon>
        <taxon>Dothideomycetes</taxon>
        <taxon>Dothideomycetidae</taxon>
        <taxon>Mycosphaerellales</taxon>
        <taxon>Mycosphaerellaceae</taxon>
        <taxon>Pseudocercospora</taxon>
    </lineage>
</organism>
<feature type="compositionally biased region" description="Polar residues" evidence="1">
    <location>
        <begin position="275"/>
        <end position="288"/>
    </location>
</feature>
<feature type="region of interest" description="Disordered" evidence="1">
    <location>
        <begin position="272"/>
        <end position="315"/>
    </location>
</feature>